<evidence type="ECO:0000313" key="1">
    <source>
        <dbReference type="EMBL" id="CAB4120889.1"/>
    </source>
</evidence>
<reference evidence="1" key="1">
    <citation type="submission" date="2020-04" db="EMBL/GenBank/DDBJ databases">
        <authorList>
            <person name="Chiriac C."/>
            <person name="Salcher M."/>
            <person name="Ghai R."/>
            <person name="Kavagutti S V."/>
        </authorList>
    </citation>
    <scope>NUCLEOTIDE SEQUENCE</scope>
</reference>
<sequence length="48" mass="5453">MIKFIFIFMLLMGLLEVTNHTMRIIVCSKTDPLLCTVAKVPTVQDLIT</sequence>
<organism evidence="1">
    <name type="scientific">uncultured Caudovirales phage</name>
    <dbReference type="NCBI Taxonomy" id="2100421"/>
    <lineage>
        <taxon>Viruses</taxon>
        <taxon>Duplodnaviria</taxon>
        <taxon>Heunggongvirae</taxon>
        <taxon>Uroviricota</taxon>
        <taxon>Caudoviricetes</taxon>
        <taxon>Peduoviridae</taxon>
        <taxon>Maltschvirus</taxon>
        <taxon>Maltschvirus maltsch</taxon>
    </lineage>
</organism>
<accession>A0A6J5KKZ4</accession>
<gene>
    <name evidence="1" type="ORF">UFOVP1_19</name>
</gene>
<name>A0A6J5KKZ4_9CAUD</name>
<dbReference type="EMBL" id="LR796139">
    <property type="protein sequence ID" value="CAB4120889.1"/>
    <property type="molecule type" value="Genomic_DNA"/>
</dbReference>
<proteinExistence type="predicted"/>
<protein>
    <submittedName>
        <fullName evidence="1">Uncharacterized protein</fullName>
    </submittedName>
</protein>